<organism evidence="1 2">
    <name type="scientific">Iris pallida</name>
    <name type="common">Sweet iris</name>
    <dbReference type="NCBI Taxonomy" id="29817"/>
    <lineage>
        <taxon>Eukaryota</taxon>
        <taxon>Viridiplantae</taxon>
        <taxon>Streptophyta</taxon>
        <taxon>Embryophyta</taxon>
        <taxon>Tracheophyta</taxon>
        <taxon>Spermatophyta</taxon>
        <taxon>Magnoliopsida</taxon>
        <taxon>Liliopsida</taxon>
        <taxon>Asparagales</taxon>
        <taxon>Iridaceae</taxon>
        <taxon>Iridoideae</taxon>
        <taxon>Irideae</taxon>
        <taxon>Iris</taxon>
    </lineage>
</organism>
<dbReference type="AlphaFoldDB" id="A0AAX6E7A1"/>
<reference evidence="1" key="2">
    <citation type="submission" date="2023-04" db="EMBL/GenBank/DDBJ databases">
        <authorList>
            <person name="Bruccoleri R.E."/>
            <person name="Oakeley E.J."/>
            <person name="Faust A.-M."/>
            <person name="Dessus-Babus S."/>
            <person name="Altorfer M."/>
            <person name="Burckhardt D."/>
            <person name="Oertli M."/>
            <person name="Naumann U."/>
            <person name="Petersen F."/>
            <person name="Wong J."/>
        </authorList>
    </citation>
    <scope>NUCLEOTIDE SEQUENCE</scope>
    <source>
        <strain evidence="1">GSM-AAB239-AS_SAM_17_03QT</strain>
        <tissue evidence="1">Leaf</tissue>
    </source>
</reference>
<dbReference type="EMBL" id="JANAVB010039219">
    <property type="protein sequence ID" value="KAJ6799803.1"/>
    <property type="molecule type" value="Genomic_DNA"/>
</dbReference>
<sequence length="75" mass="8140">MVGFVVMEVVTIIEVGRVMEEGMTKHGRVAEKVTTMVATTKAVAIRTMVATTTSVAATKATTMRAEIRIMYCICI</sequence>
<evidence type="ECO:0000313" key="2">
    <source>
        <dbReference type="Proteomes" id="UP001140949"/>
    </source>
</evidence>
<accession>A0AAX6E7A1</accession>
<reference evidence="1" key="1">
    <citation type="journal article" date="2023" name="GigaByte">
        <title>Genome assembly of the bearded iris, Iris pallida Lam.</title>
        <authorList>
            <person name="Bruccoleri R.E."/>
            <person name="Oakeley E.J."/>
            <person name="Faust A.M.E."/>
            <person name="Altorfer M."/>
            <person name="Dessus-Babus S."/>
            <person name="Burckhardt D."/>
            <person name="Oertli M."/>
            <person name="Naumann U."/>
            <person name="Petersen F."/>
            <person name="Wong J."/>
        </authorList>
    </citation>
    <scope>NUCLEOTIDE SEQUENCE</scope>
    <source>
        <strain evidence="1">GSM-AAB239-AS_SAM_17_03QT</strain>
    </source>
</reference>
<comment type="caution">
    <text evidence="1">The sequence shown here is derived from an EMBL/GenBank/DDBJ whole genome shotgun (WGS) entry which is preliminary data.</text>
</comment>
<evidence type="ECO:0000313" key="1">
    <source>
        <dbReference type="EMBL" id="KAJ6799803.1"/>
    </source>
</evidence>
<protein>
    <submittedName>
        <fullName evidence="1">Uncharacterized protein</fullName>
    </submittedName>
</protein>
<gene>
    <name evidence="1" type="ORF">M6B38_203660</name>
</gene>
<name>A0AAX6E7A1_IRIPA</name>
<proteinExistence type="predicted"/>
<keyword evidence="2" id="KW-1185">Reference proteome</keyword>
<dbReference type="Proteomes" id="UP001140949">
    <property type="component" value="Unassembled WGS sequence"/>
</dbReference>